<organism evidence="2 3">
    <name type="scientific">Actinomyces johnsonii F0542</name>
    <dbReference type="NCBI Taxonomy" id="1321818"/>
    <lineage>
        <taxon>Bacteria</taxon>
        <taxon>Bacillati</taxon>
        <taxon>Actinomycetota</taxon>
        <taxon>Actinomycetes</taxon>
        <taxon>Actinomycetales</taxon>
        <taxon>Actinomycetaceae</taxon>
        <taxon>Actinomyces</taxon>
    </lineage>
</organism>
<evidence type="ECO:0000313" key="3">
    <source>
        <dbReference type="Proteomes" id="UP000016536"/>
    </source>
</evidence>
<dbReference type="AlphaFoldDB" id="U1QJU5"/>
<gene>
    <name evidence="2" type="ORF">HMPREF1979_02587</name>
</gene>
<comment type="caution">
    <text evidence="2">The sequence shown here is derived from an EMBL/GenBank/DDBJ whole genome shotgun (WGS) entry which is preliminary data.</text>
</comment>
<feature type="region of interest" description="Disordered" evidence="1">
    <location>
        <begin position="1"/>
        <end position="21"/>
    </location>
</feature>
<dbReference type="EMBL" id="AWSE01000172">
    <property type="protein sequence ID" value="ERH22426.1"/>
    <property type="molecule type" value="Genomic_DNA"/>
</dbReference>
<feature type="compositionally biased region" description="Low complexity" evidence="1">
    <location>
        <begin position="1"/>
        <end position="18"/>
    </location>
</feature>
<evidence type="ECO:0000256" key="1">
    <source>
        <dbReference type="SAM" id="MobiDB-lite"/>
    </source>
</evidence>
<reference evidence="2 3" key="1">
    <citation type="submission" date="2013-08" db="EMBL/GenBank/DDBJ databases">
        <authorList>
            <person name="Weinstock G."/>
            <person name="Sodergren E."/>
            <person name="Wylie T."/>
            <person name="Fulton L."/>
            <person name="Fulton R."/>
            <person name="Fronick C."/>
            <person name="O'Laughlin M."/>
            <person name="Godfrey J."/>
            <person name="Miner T."/>
            <person name="Herter B."/>
            <person name="Appelbaum E."/>
            <person name="Cordes M."/>
            <person name="Lek S."/>
            <person name="Wollam A."/>
            <person name="Pepin K.H."/>
            <person name="Palsikar V.B."/>
            <person name="Mitreva M."/>
            <person name="Wilson R.K."/>
        </authorList>
    </citation>
    <scope>NUCLEOTIDE SEQUENCE [LARGE SCALE GENOMIC DNA]</scope>
    <source>
        <strain evidence="2 3">F0542</strain>
    </source>
</reference>
<dbReference type="Proteomes" id="UP000016536">
    <property type="component" value="Unassembled WGS sequence"/>
</dbReference>
<accession>U1QJU5</accession>
<name>U1QJU5_9ACTO</name>
<protein>
    <submittedName>
        <fullName evidence="2">Uncharacterized protein</fullName>
    </submittedName>
</protein>
<proteinExistence type="predicted"/>
<evidence type="ECO:0000313" key="2">
    <source>
        <dbReference type="EMBL" id="ERH22426.1"/>
    </source>
</evidence>
<sequence length="175" mass="18934">MEASRPSSSPESAEARAPGRSMTVLPREAGEVVLVVIPRLSLPNRSPEEISLLRETAVAWAMLTAFCLSSALAVMVRTRVSGGLVTVRASDRSVVFIFKELAAGSRTFGLLESSTTVGMRSLAWVEKEGVSLDLGWIPRVVVATATGFVDRATPSPARMHTSRMTRQAMRFLRMA</sequence>
<keyword evidence="3" id="KW-1185">Reference proteome</keyword>
<dbReference type="HOGENOM" id="CLU_1529406_0_0_11"/>